<evidence type="ECO:0000313" key="2">
    <source>
        <dbReference type="EMBL" id="DAE12688.1"/>
    </source>
</evidence>
<feature type="region of interest" description="Disordered" evidence="1">
    <location>
        <begin position="24"/>
        <end position="61"/>
    </location>
</feature>
<proteinExistence type="predicted"/>
<protein>
    <submittedName>
        <fullName evidence="2">Uncharacterized protein</fullName>
    </submittedName>
</protein>
<reference evidence="2" key="1">
    <citation type="journal article" date="2021" name="Proc. Natl. Acad. Sci. U.S.A.">
        <title>A Catalog of Tens of Thousands of Viruses from Human Metagenomes Reveals Hidden Associations with Chronic Diseases.</title>
        <authorList>
            <person name="Tisza M.J."/>
            <person name="Buck C.B."/>
        </authorList>
    </citation>
    <scope>NUCLEOTIDE SEQUENCE</scope>
    <source>
        <strain evidence="2">CtOCb13</strain>
    </source>
</reference>
<feature type="compositionally biased region" description="Basic and acidic residues" evidence="1">
    <location>
        <begin position="43"/>
        <end position="61"/>
    </location>
</feature>
<organism evidence="2">
    <name type="scientific">Siphoviridae sp. ctOCb13</name>
    <dbReference type="NCBI Taxonomy" id="2825477"/>
    <lineage>
        <taxon>Viruses</taxon>
        <taxon>Duplodnaviria</taxon>
        <taxon>Heunggongvirae</taxon>
        <taxon>Uroviricota</taxon>
        <taxon>Caudoviricetes</taxon>
    </lineage>
</organism>
<name>A0A8S5Q118_9CAUD</name>
<evidence type="ECO:0000256" key="1">
    <source>
        <dbReference type="SAM" id="MobiDB-lite"/>
    </source>
</evidence>
<accession>A0A8S5Q118</accession>
<dbReference type="EMBL" id="BK015555">
    <property type="protein sequence ID" value="DAE12688.1"/>
    <property type="molecule type" value="Genomic_DNA"/>
</dbReference>
<sequence length="108" mass="12232">MGRNKKTEAAKTEEPVVNVEIEVEEPTIPSEPQSEAETPVPNDIKEVEEAPKKSKTADEISPRDAELMRLYPQYEEIWITPDGFVHPKGASAFLLKGAKLYKNKFYNK</sequence>